<dbReference type="OrthoDB" id="401172at2"/>
<sequence>MKKVSKLLIATASTSSVLFPLFAVSCTNYKNSLQNKINDAKQKSKLAVFVKDYKDKYLNEIVKAEKVLKDEKATKEDYKNTLLEFEKNIEKILEENKTTTEKYGEYYKEAINLYNDLKAFAAEELSEEKFNELKKQIVADYNAVWADLSKIEIHKFDEIKRKEFKTRIDNLLKKYKEAKQKIIDGN</sequence>
<keyword evidence="1" id="KW-0175">Coiled coil</keyword>
<protein>
    <recommendedName>
        <fullName evidence="5">Lipoprotein</fullName>
    </recommendedName>
</protein>
<feature type="coiled-coil region" evidence="1">
    <location>
        <begin position="54"/>
        <end position="102"/>
    </location>
</feature>
<proteinExistence type="predicted"/>
<evidence type="ECO:0000313" key="3">
    <source>
        <dbReference type="EMBL" id="AZZ65230.1"/>
    </source>
</evidence>
<dbReference type="AlphaFoldDB" id="A0A3T0TT37"/>
<evidence type="ECO:0000256" key="1">
    <source>
        <dbReference type="SAM" id="Coils"/>
    </source>
</evidence>
<keyword evidence="4" id="KW-1185">Reference proteome</keyword>
<organism evidence="3 4">
    <name type="scientific">Metamycoplasma phocicerebrale</name>
    <dbReference type="NCBI Taxonomy" id="142649"/>
    <lineage>
        <taxon>Bacteria</taxon>
        <taxon>Bacillati</taxon>
        <taxon>Mycoplasmatota</taxon>
        <taxon>Mycoplasmoidales</taxon>
        <taxon>Metamycoplasmataceae</taxon>
        <taxon>Metamycoplasma</taxon>
    </lineage>
</organism>
<dbReference type="PROSITE" id="PS51257">
    <property type="entry name" value="PROKAR_LIPOPROTEIN"/>
    <property type="match status" value="1"/>
</dbReference>
<reference evidence="3" key="1">
    <citation type="submission" date="2019-03" db="EMBL/GenBank/DDBJ databases">
        <title>Draft Sequence and Annotation of the Mycoplasma phocicerebrale Strain 1049T Genome.</title>
        <authorList>
            <person name="Frasca S.Jr."/>
            <person name="Kutish G.F."/>
            <person name="Castellanos Gell J."/>
            <person name="Michaels D.L."/>
            <person name="Brown D.R."/>
        </authorList>
    </citation>
    <scope>NUCLEOTIDE SEQUENCE</scope>
    <source>
        <strain evidence="3">1049</strain>
    </source>
</reference>
<feature type="chain" id="PRO_5019272798" description="Lipoprotein" evidence="2">
    <location>
        <begin position="24"/>
        <end position="186"/>
    </location>
</feature>
<dbReference type="EMBL" id="CP033058">
    <property type="protein sequence ID" value="AZZ65230.1"/>
    <property type="molecule type" value="Genomic_DNA"/>
</dbReference>
<dbReference type="RefSeq" id="WP_116171951.1">
    <property type="nucleotide sequence ID" value="NZ_CP033058.2"/>
</dbReference>
<evidence type="ECO:0000313" key="4">
    <source>
        <dbReference type="Proteomes" id="UP000256585"/>
    </source>
</evidence>
<dbReference type="KEGG" id="mphc:DMC14_000165"/>
<feature type="signal peptide" evidence="2">
    <location>
        <begin position="1"/>
        <end position="23"/>
    </location>
</feature>
<accession>A0A3T0TT37</accession>
<keyword evidence="2" id="KW-0732">Signal</keyword>
<name>A0A3T0TT37_9BACT</name>
<evidence type="ECO:0000256" key="2">
    <source>
        <dbReference type="SAM" id="SignalP"/>
    </source>
</evidence>
<gene>
    <name evidence="3" type="ORF">DMC14_000165</name>
</gene>
<dbReference type="Proteomes" id="UP000256585">
    <property type="component" value="Chromosome"/>
</dbReference>
<evidence type="ECO:0008006" key="5">
    <source>
        <dbReference type="Google" id="ProtNLM"/>
    </source>
</evidence>